<dbReference type="Proteomes" id="UP000297716">
    <property type="component" value="Unassembled WGS sequence"/>
</dbReference>
<dbReference type="STRING" id="37992.A0A4Z0Y5K3"/>
<keyword evidence="1" id="KW-0472">Membrane</keyword>
<organism evidence="2 3">
    <name type="scientific">Xylaria hypoxylon</name>
    <dbReference type="NCBI Taxonomy" id="37992"/>
    <lineage>
        <taxon>Eukaryota</taxon>
        <taxon>Fungi</taxon>
        <taxon>Dikarya</taxon>
        <taxon>Ascomycota</taxon>
        <taxon>Pezizomycotina</taxon>
        <taxon>Sordariomycetes</taxon>
        <taxon>Xylariomycetidae</taxon>
        <taxon>Xylariales</taxon>
        <taxon>Xylariaceae</taxon>
        <taxon>Xylaria</taxon>
    </lineage>
</organism>
<sequence>MFASAINGLAAILSRNGWVAELAGILPLSALVEFIDLPPKLHIYQLTGYAALWNSPITPAGSRLLLSKDNLTYPDCYLDRFGNSIGLLGLDGRYGSRYYVSNPETIRMCLRDHPATIIENLHGNIDAHDARLQNLEIVHVSRLHPPHRPEISSSWPRRVLLRSMRVKWPHMCGWVVLLGMVIMSGILRTWLALAFLVLMPTTGVIVFMLHGSNPRCLLVEKPTRWNRLVLIAEHENTTNWVAFYGESTIVNSLLNRPLKPLGSVKRPPVTTGLRMILRVFILGQWAIALGAAAVKDWNAYFITFWISFCIFMQAHVIPPEKGAKLWMKSHAGIKIERYRTTLSSRRALLNTIIALNPDTFALLPGENKEDRDRFAAEGMSWIDPILVEGPTRTRWEKATLEAMNSAIGHSSPGKENVPESIAPDVEWKEEYKNEFWAPYILEGIYLATKIKEEAKLPGRVRDDKSDEV</sequence>
<gene>
    <name evidence="2" type="ORF">E0Z10_g9413</name>
</gene>
<proteinExistence type="predicted"/>
<evidence type="ECO:0000313" key="2">
    <source>
        <dbReference type="EMBL" id="TGJ79349.1"/>
    </source>
</evidence>
<reference evidence="2 3" key="1">
    <citation type="submission" date="2019-03" db="EMBL/GenBank/DDBJ databases">
        <title>Draft genome sequence of Xylaria hypoxylon DSM 108379, a ubiquitous saprotrophic-parasitic fungi on hardwood.</title>
        <authorList>
            <person name="Buettner E."/>
            <person name="Leonhardt S."/>
            <person name="Gebauer A.M."/>
            <person name="Liers C."/>
            <person name="Hofrichter M."/>
            <person name="Kellner H."/>
        </authorList>
    </citation>
    <scope>NUCLEOTIDE SEQUENCE [LARGE SCALE GENOMIC DNA]</scope>
    <source>
        <strain evidence="2 3">DSM 108379</strain>
    </source>
</reference>
<feature type="transmembrane region" description="Helical" evidence="1">
    <location>
        <begin position="193"/>
        <end position="211"/>
    </location>
</feature>
<name>A0A4Z0Y5K3_9PEZI</name>
<accession>A0A4Z0Y5K3</accession>
<feature type="transmembrane region" description="Helical" evidence="1">
    <location>
        <begin position="275"/>
        <end position="294"/>
    </location>
</feature>
<keyword evidence="1" id="KW-1133">Transmembrane helix</keyword>
<protein>
    <submittedName>
        <fullName evidence="2">Uncharacterized protein</fullName>
    </submittedName>
</protein>
<keyword evidence="1" id="KW-0812">Transmembrane</keyword>
<comment type="caution">
    <text evidence="2">The sequence shown here is derived from an EMBL/GenBank/DDBJ whole genome shotgun (WGS) entry which is preliminary data.</text>
</comment>
<dbReference type="EMBL" id="SKBN01000295">
    <property type="protein sequence ID" value="TGJ79349.1"/>
    <property type="molecule type" value="Genomic_DNA"/>
</dbReference>
<keyword evidence="3" id="KW-1185">Reference proteome</keyword>
<dbReference type="AlphaFoldDB" id="A0A4Z0Y5K3"/>
<evidence type="ECO:0000313" key="3">
    <source>
        <dbReference type="Proteomes" id="UP000297716"/>
    </source>
</evidence>
<evidence type="ECO:0000256" key="1">
    <source>
        <dbReference type="SAM" id="Phobius"/>
    </source>
</evidence>
<feature type="transmembrane region" description="Helical" evidence="1">
    <location>
        <begin position="300"/>
        <end position="318"/>
    </location>
</feature>
<dbReference type="OrthoDB" id="3527261at2759"/>